<dbReference type="SUPFAM" id="SSF47781">
    <property type="entry name" value="RuvA domain 2-like"/>
    <property type="match status" value="1"/>
</dbReference>
<dbReference type="Proteomes" id="UP000192343">
    <property type="component" value="Unassembled WGS sequence"/>
</dbReference>
<evidence type="ECO:0000313" key="12">
    <source>
        <dbReference type="EMBL" id="ORC35962.1"/>
    </source>
</evidence>
<dbReference type="Gene3D" id="1.10.150.20">
    <property type="entry name" value="5' to 3' exonuclease, C-terminal subdomain"/>
    <property type="match status" value="1"/>
</dbReference>
<dbReference type="OrthoDB" id="9804933at2"/>
<evidence type="ECO:0000259" key="10">
    <source>
        <dbReference type="PROSITE" id="PS50164"/>
    </source>
</evidence>
<comment type="subunit">
    <text evidence="7">Interacts with UvrB in an incision complex.</text>
</comment>
<dbReference type="InterPro" id="IPR038476">
    <property type="entry name" value="UvrC_RNase_H_dom_sf"/>
</dbReference>
<dbReference type="InterPro" id="IPR010994">
    <property type="entry name" value="RuvA_2-like"/>
</dbReference>
<dbReference type="GO" id="GO:0009380">
    <property type="term" value="C:excinuclease repair complex"/>
    <property type="evidence" value="ECO:0007669"/>
    <property type="project" value="InterPro"/>
</dbReference>
<dbReference type="PROSITE" id="PS50151">
    <property type="entry name" value="UVR"/>
    <property type="match status" value="1"/>
</dbReference>
<evidence type="ECO:0000256" key="3">
    <source>
        <dbReference type="ARBA" id="ARBA00022769"/>
    </source>
</evidence>
<dbReference type="GO" id="GO:0006289">
    <property type="term" value="P:nucleotide-excision repair"/>
    <property type="evidence" value="ECO:0007669"/>
    <property type="project" value="UniProtKB-UniRule"/>
</dbReference>
<evidence type="ECO:0000259" key="11">
    <source>
        <dbReference type="PROSITE" id="PS50165"/>
    </source>
</evidence>
<dbReference type="PANTHER" id="PTHR30562">
    <property type="entry name" value="UVRC/OXIDOREDUCTASE"/>
    <property type="match status" value="1"/>
</dbReference>
<evidence type="ECO:0000256" key="1">
    <source>
        <dbReference type="ARBA" id="ARBA00022490"/>
    </source>
</evidence>
<feature type="domain" description="UVR" evidence="9">
    <location>
        <begin position="207"/>
        <end position="242"/>
    </location>
</feature>
<dbReference type="PANTHER" id="PTHR30562:SF1">
    <property type="entry name" value="UVRABC SYSTEM PROTEIN C"/>
    <property type="match status" value="1"/>
</dbReference>
<dbReference type="SMART" id="SM00465">
    <property type="entry name" value="GIYc"/>
    <property type="match status" value="1"/>
</dbReference>
<feature type="domain" description="UvrC family homology region profile" evidence="11">
    <location>
        <begin position="258"/>
        <end position="479"/>
    </location>
</feature>
<dbReference type="HAMAP" id="MF_00203">
    <property type="entry name" value="UvrC"/>
    <property type="match status" value="1"/>
</dbReference>
<evidence type="ECO:0000256" key="7">
    <source>
        <dbReference type="HAMAP-Rule" id="MF_00203"/>
    </source>
</evidence>
<dbReference type="InterPro" id="IPR047296">
    <property type="entry name" value="GIY-YIG_UvrC_Cho"/>
</dbReference>
<comment type="similarity">
    <text evidence="7">Belongs to the UvrC family.</text>
</comment>
<dbReference type="InterPro" id="IPR036876">
    <property type="entry name" value="UVR_dom_sf"/>
</dbReference>
<evidence type="ECO:0000256" key="8">
    <source>
        <dbReference type="SAM" id="Coils"/>
    </source>
</evidence>
<dbReference type="SUPFAM" id="SSF46600">
    <property type="entry name" value="C-terminal UvrC-binding domain of UvrB"/>
    <property type="match status" value="1"/>
</dbReference>
<dbReference type="Pfam" id="PF02151">
    <property type="entry name" value="UVR"/>
    <property type="match status" value="1"/>
</dbReference>
<sequence>MKERGDDERLIDLKEQVAEFPHSPGVYIMKDSSSRVIYVGKAVDLRKRAGSYFIGEKDIKTRFLVQRIASIEYIVTANEYEALVLENNLIKQWTPRYNVNLKDGKSYPVIRITADEFPRVFRTRRIVRDGSEYFGPYPDARSVDRYLELIERLFPLRKCKGKLKKRDTPCLYYHIGRCRAPCVGKISREDYAREVDRVRKLLSGATEELISDLKAEMEEAAADLKFEKAASLRDSIAAVVSVEEGQQVQDFQEESRDYLAVATAGRFASFAVMQMRGGKLVGRELYGNVSPQDEEELLFDFLLQYYTPDHRPPEIIYLSHRVNKALLGEFFSSQGWTECSVEVPEEGRHRSIVHMALENASMDVQKRQKASANLPALEELRIVLGLGSLPRRIEGFDIAHLAGKHTVASLVSFYNGNPDKKNYRSFNIRSLKGEIDDFQAMREAMARRYTRVLNEGLPRPDLVVIDGGKGQLNAALEIIRGLGLEEVAVIGLAKKNEEIFLPGRSDPVSLPETAEALKVLQAVRDESHRFATSLSRRQRSSDLHLGRLTGIPGIGERRAAALIQEFGGIDGLSAASYEDLRNRGRLPEAVAERVVAEFSAKKPDSGN</sequence>
<dbReference type="SUPFAM" id="SSF82771">
    <property type="entry name" value="GIY-YIG endonuclease"/>
    <property type="match status" value="1"/>
</dbReference>
<dbReference type="PROSITE" id="PS50165">
    <property type="entry name" value="UVRC"/>
    <property type="match status" value="1"/>
</dbReference>
<dbReference type="AlphaFoldDB" id="A0A1Y1RZ87"/>
<dbReference type="Pfam" id="PF08459">
    <property type="entry name" value="UvrC_RNaseH_dom"/>
    <property type="match status" value="1"/>
</dbReference>
<dbReference type="InterPro" id="IPR000305">
    <property type="entry name" value="GIY-YIG_endonuc"/>
</dbReference>
<keyword evidence="3 7" id="KW-0228">DNA excision</keyword>
<dbReference type="NCBIfam" id="TIGR00194">
    <property type="entry name" value="uvrC"/>
    <property type="match status" value="1"/>
</dbReference>
<dbReference type="FunFam" id="3.40.1440.10:FF:000001">
    <property type="entry name" value="UvrABC system protein C"/>
    <property type="match status" value="1"/>
</dbReference>
<comment type="function">
    <text evidence="7">The UvrABC repair system catalyzes the recognition and processing of DNA lesions. UvrC both incises the 5' and 3' sides of the lesion. The N-terminal half is responsible for the 3' incision and the C-terminal half is responsible for the 5' incision.</text>
</comment>
<keyword evidence="13" id="KW-1185">Reference proteome</keyword>
<comment type="caution">
    <text evidence="12">The sequence shown here is derived from an EMBL/GenBank/DDBJ whole genome shotgun (WGS) entry which is preliminary data.</text>
</comment>
<proteinExistence type="inferred from homology"/>
<dbReference type="GO" id="GO:0009381">
    <property type="term" value="F:excinuclease ABC activity"/>
    <property type="evidence" value="ECO:0007669"/>
    <property type="project" value="UniProtKB-UniRule"/>
</dbReference>
<dbReference type="Pfam" id="PF01541">
    <property type="entry name" value="GIY-YIG"/>
    <property type="match status" value="1"/>
</dbReference>
<protein>
    <recommendedName>
        <fullName evidence="7">UvrABC system protein C</fullName>
        <shortName evidence="7">Protein UvrC</shortName>
    </recommendedName>
    <alternativeName>
        <fullName evidence="7">Excinuclease ABC subunit C</fullName>
    </alternativeName>
</protein>
<keyword evidence="8" id="KW-0175">Coiled coil</keyword>
<dbReference type="STRING" id="1963862.B4O97_07795"/>
<dbReference type="GO" id="GO:0005737">
    <property type="term" value="C:cytoplasm"/>
    <property type="evidence" value="ECO:0007669"/>
    <property type="project" value="UniProtKB-SubCell"/>
</dbReference>
<dbReference type="Gene3D" id="4.10.860.10">
    <property type="entry name" value="UVR domain"/>
    <property type="match status" value="1"/>
</dbReference>
<dbReference type="RefSeq" id="WP_083049781.1">
    <property type="nucleotide sequence ID" value="NZ_MWQY01000007.1"/>
</dbReference>
<keyword evidence="2 7" id="KW-0227">DNA damage</keyword>
<dbReference type="PROSITE" id="PS50164">
    <property type="entry name" value="GIY_YIG"/>
    <property type="match status" value="1"/>
</dbReference>
<dbReference type="Gene3D" id="3.40.1440.10">
    <property type="entry name" value="GIY-YIG endonuclease"/>
    <property type="match status" value="1"/>
</dbReference>
<gene>
    <name evidence="7" type="primary">uvrC</name>
    <name evidence="12" type="ORF">B4O97_07795</name>
</gene>
<dbReference type="InterPro" id="IPR050066">
    <property type="entry name" value="UvrABC_protein_C"/>
</dbReference>
<keyword evidence="4 7" id="KW-0267">Excision nuclease</keyword>
<keyword evidence="6 7" id="KW-0742">SOS response</keyword>
<comment type="subcellular location">
    <subcellularLocation>
        <location evidence="7">Cytoplasm</location>
    </subcellularLocation>
</comment>
<evidence type="ECO:0000259" key="9">
    <source>
        <dbReference type="PROSITE" id="PS50151"/>
    </source>
</evidence>
<dbReference type="Gene3D" id="3.30.420.340">
    <property type="entry name" value="UvrC, RNAse H endonuclease domain"/>
    <property type="match status" value="1"/>
</dbReference>
<evidence type="ECO:0000256" key="4">
    <source>
        <dbReference type="ARBA" id="ARBA00022881"/>
    </source>
</evidence>
<reference evidence="12 13" key="1">
    <citation type="submission" date="2017-03" db="EMBL/GenBank/DDBJ databases">
        <title>Draft Genome sequence of Marispirochaeta sp. strain JC444.</title>
        <authorList>
            <person name="Shivani Y."/>
            <person name="Subhash Y."/>
            <person name="Sasikala C."/>
            <person name="Ramana C."/>
        </authorList>
    </citation>
    <scope>NUCLEOTIDE SEQUENCE [LARGE SCALE GENOMIC DNA]</scope>
    <source>
        <strain evidence="12 13">JC444</strain>
    </source>
</reference>
<dbReference type="InterPro" id="IPR035901">
    <property type="entry name" value="GIY-YIG_endonuc_sf"/>
</dbReference>
<dbReference type="CDD" id="cd10434">
    <property type="entry name" value="GIY-YIG_UvrC_Cho"/>
    <property type="match status" value="1"/>
</dbReference>
<organism evidence="12 13">
    <name type="scientific">Marispirochaeta aestuarii</name>
    <dbReference type="NCBI Taxonomy" id="1963862"/>
    <lineage>
        <taxon>Bacteria</taxon>
        <taxon>Pseudomonadati</taxon>
        <taxon>Spirochaetota</taxon>
        <taxon>Spirochaetia</taxon>
        <taxon>Spirochaetales</taxon>
        <taxon>Spirochaetaceae</taxon>
        <taxon>Marispirochaeta</taxon>
    </lineage>
</organism>
<evidence type="ECO:0000313" key="13">
    <source>
        <dbReference type="Proteomes" id="UP000192343"/>
    </source>
</evidence>
<dbReference type="GO" id="GO:0003677">
    <property type="term" value="F:DNA binding"/>
    <property type="evidence" value="ECO:0007669"/>
    <property type="project" value="UniProtKB-UniRule"/>
</dbReference>
<dbReference type="Pfam" id="PF22920">
    <property type="entry name" value="UvrC_RNaseH"/>
    <property type="match status" value="1"/>
</dbReference>
<dbReference type="GO" id="GO:0009432">
    <property type="term" value="P:SOS response"/>
    <property type="evidence" value="ECO:0007669"/>
    <property type="project" value="UniProtKB-UniRule"/>
</dbReference>
<evidence type="ECO:0000256" key="6">
    <source>
        <dbReference type="ARBA" id="ARBA00023236"/>
    </source>
</evidence>
<feature type="coiled-coil region" evidence="8">
    <location>
        <begin position="188"/>
        <end position="230"/>
    </location>
</feature>
<keyword evidence="1 7" id="KW-0963">Cytoplasm</keyword>
<name>A0A1Y1RZ87_9SPIO</name>
<evidence type="ECO:0000256" key="2">
    <source>
        <dbReference type="ARBA" id="ARBA00022763"/>
    </source>
</evidence>
<feature type="domain" description="GIY-YIG" evidence="10">
    <location>
        <begin position="22"/>
        <end position="99"/>
    </location>
</feature>
<dbReference type="InterPro" id="IPR001943">
    <property type="entry name" value="UVR_dom"/>
</dbReference>
<dbReference type="EMBL" id="MWQY01000007">
    <property type="protein sequence ID" value="ORC35962.1"/>
    <property type="molecule type" value="Genomic_DNA"/>
</dbReference>
<dbReference type="InterPro" id="IPR001162">
    <property type="entry name" value="UvrC_RNase_H_dom"/>
</dbReference>
<dbReference type="InterPro" id="IPR004791">
    <property type="entry name" value="UvrC"/>
</dbReference>
<keyword evidence="5 7" id="KW-0234">DNA repair</keyword>
<accession>A0A1Y1RZ87</accession>
<evidence type="ECO:0000256" key="5">
    <source>
        <dbReference type="ARBA" id="ARBA00023204"/>
    </source>
</evidence>